<evidence type="ECO:0000256" key="1">
    <source>
        <dbReference type="SAM" id="SignalP"/>
    </source>
</evidence>
<accession>A0A9P4GTQ3</accession>
<keyword evidence="1" id="KW-0732">Signal</keyword>
<evidence type="ECO:0000313" key="2">
    <source>
        <dbReference type="EMBL" id="KAF1850886.1"/>
    </source>
</evidence>
<sequence length="66" mass="7142">MAMLSCPVLSSCTACCGPVVIILLGELSGVPAEQVMPSSRLIPAPLLRPHHHHHHPLRQHVPDAWP</sequence>
<keyword evidence="3" id="KW-1185">Reference proteome</keyword>
<dbReference type="Proteomes" id="UP000800039">
    <property type="component" value="Unassembled WGS sequence"/>
</dbReference>
<dbReference type="RefSeq" id="XP_040793449.1">
    <property type="nucleotide sequence ID" value="XM_040932498.1"/>
</dbReference>
<dbReference type="AlphaFoldDB" id="A0A9P4GTQ3"/>
<gene>
    <name evidence="2" type="ORF">K460DRAFT_361643</name>
</gene>
<feature type="chain" id="PRO_5040376411" description="Secreted protein" evidence="1">
    <location>
        <begin position="33"/>
        <end position="66"/>
    </location>
</feature>
<reference evidence="2" key="1">
    <citation type="submission" date="2020-01" db="EMBL/GenBank/DDBJ databases">
        <authorList>
            <consortium name="DOE Joint Genome Institute"/>
            <person name="Haridas S."/>
            <person name="Albert R."/>
            <person name="Binder M."/>
            <person name="Bloem J."/>
            <person name="Labutti K."/>
            <person name="Salamov A."/>
            <person name="Andreopoulos B."/>
            <person name="Baker S.E."/>
            <person name="Barry K."/>
            <person name="Bills G."/>
            <person name="Bluhm B.H."/>
            <person name="Cannon C."/>
            <person name="Castanera R."/>
            <person name="Culley D.E."/>
            <person name="Daum C."/>
            <person name="Ezra D."/>
            <person name="Gonzalez J.B."/>
            <person name="Henrissat B."/>
            <person name="Kuo A."/>
            <person name="Liang C."/>
            <person name="Lipzen A."/>
            <person name="Lutzoni F."/>
            <person name="Magnuson J."/>
            <person name="Mondo S."/>
            <person name="Nolan M."/>
            <person name="Ohm R."/>
            <person name="Pangilinan J."/>
            <person name="Park H.-J."/>
            <person name="Ramirez L."/>
            <person name="Alfaro M."/>
            <person name="Sun H."/>
            <person name="Tritt A."/>
            <person name="Yoshinaga Y."/>
            <person name="Zwiers L.-H."/>
            <person name="Turgeon B.G."/>
            <person name="Goodwin S.B."/>
            <person name="Spatafora J.W."/>
            <person name="Crous P.W."/>
            <person name="Grigoriev I.V."/>
        </authorList>
    </citation>
    <scope>NUCLEOTIDE SEQUENCE</scope>
    <source>
        <strain evidence="2">CBS 394.84</strain>
    </source>
</reference>
<dbReference type="EMBL" id="ML976614">
    <property type="protein sequence ID" value="KAF1850886.1"/>
    <property type="molecule type" value="Genomic_DNA"/>
</dbReference>
<feature type="signal peptide" evidence="1">
    <location>
        <begin position="1"/>
        <end position="32"/>
    </location>
</feature>
<name>A0A9P4GTQ3_9PLEO</name>
<evidence type="ECO:0008006" key="4">
    <source>
        <dbReference type="Google" id="ProtNLM"/>
    </source>
</evidence>
<evidence type="ECO:0000313" key="3">
    <source>
        <dbReference type="Proteomes" id="UP000800039"/>
    </source>
</evidence>
<comment type="caution">
    <text evidence="2">The sequence shown here is derived from an EMBL/GenBank/DDBJ whole genome shotgun (WGS) entry which is preliminary data.</text>
</comment>
<dbReference type="GeneID" id="63849749"/>
<organism evidence="2 3">
    <name type="scientific">Cucurbitaria berberidis CBS 394.84</name>
    <dbReference type="NCBI Taxonomy" id="1168544"/>
    <lineage>
        <taxon>Eukaryota</taxon>
        <taxon>Fungi</taxon>
        <taxon>Dikarya</taxon>
        <taxon>Ascomycota</taxon>
        <taxon>Pezizomycotina</taxon>
        <taxon>Dothideomycetes</taxon>
        <taxon>Pleosporomycetidae</taxon>
        <taxon>Pleosporales</taxon>
        <taxon>Pleosporineae</taxon>
        <taxon>Cucurbitariaceae</taxon>
        <taxon>Cucurbitaria</taxon>
    </lineage>
</organism>
<proteinExistence type="predicted"/>
<protein>
    <recommendedName>
        <fullName evidence="4">Secreted protein</fullName>
    </recommendedName>
</protein>